<protein>
    <recommendedName>
        <fullName evidence="5">Transposase IS200-like domain-containing protein</fullName>
    </recommendedName>
</protein>
<evidence type="ECO:0000259" key="2">
    <source>
        <dbReference type="SMART" id="SM01321"/>
    </source>
</evidence>
<dbReference type="Pfam" id="PF01797">
    <property type="entry name" value="Y1_Tnp"/>
    <property type="match status" value="1"/>
</dbReference>
<evidence type="ECO:0000313" key="4">
    <source>
        <dbReference type="Proteomes" id="UP000051124"/>
    </source>
</evidence>
<dbReference type="InterPro" id="IPR002686">
    <property type="entry name" value="Transposase_17"/>
</dbReference>
<dbReference type="SMART" id="SM00760">
    <property type="entry name" value="Bac_DnaA_C"/>
    <property type="match status" value="1"/>
</dbReference>
<dbReference type="PATRIC" id="fig|1703771.3.peg.1335"/>
<feature type="domain" description="Transposase IS200-like" evidence="2">
    <location>
        <begin position="9"/>
        <end position="123"/>
    </location>
</feature>
<evidence type="ECO:0000259" key="1">
    <source>
        <dbReference type="SMART" id="SM00760"/>
    </source>
</evidence>
<dbReference type="GO" id="GO:0004803">
    <property type="term" value="F:transposase activity"/>
    <property type="evidence" value="ECO:0007669"/>
    <property type="project" value="InterPro"/>
</dbReference>
<dbReference type="PANTHER" id="PTHR34322">
    <property type="entry name" value="TRANSPOSASE, Y1_TNP DOMAIN-CONTAINING"/>
    <property type="match status" value="1"/>
</dbReference>
<dbReference type="CDD" id="cd06571">
    <property type="entry name" value="Bac_DnaA_C"/>
    <property type="match status" value="1"/>
</dbReference>
<accession>A0A0S7WE82</accession>
<dbReference type="GO" id="GO:0006275">
    <property type="term" value="P:regulation of DNA replication"/>
    <property type="evidence" value="ECO:0007669"/>
    <property type="project" value="InterPro"/>
</dbReference>
<dbReference type="PANTHER" id="PTHR34322:SF2">
    <property type="entry name" value="TRANSPOSASE IS200-LIKE DOMAIN-CONTAINING PROTEIN"/>
    <property type="match status" value="1"/>
</dbReference>
<sequence>MARQLRVQFPGALYHITSRGNEKKDIFKHDGDREKFIAYLKEAKERYEFLLYAYALMNNHYHLLVETPLANITQIMHYINSSYTIYFNRKNNRYGHLFQGRYKAILVDKDNYLLELSRYIHLNPVRANLVVRPEEYRWSSYRDYVRLAPRESGLIDMESILDHFSSDIRVAKHEYKKFVEEGLKKNIQSPFDHLSGGIVLGGHHFLDKIKAMTEDREAGEELLQLRKMRKSVTVAEVIEKTSIFYGRRPSDITERSRNNDERRMAIYLSKKLTLATNADIGTHFGIKGSGVSQQVRRMAHRISQSRRLQRVVETIVETIVKCYFKV</sequence>
<dbReference type="SUPFAM" id="SSF143422">
    <property type="entry name" value="Transposase IS200-like"/>
    <property type="match status" value="1"/>
</dbReference>
<dbReference type="GO" id="GO:0043565">
    <property type="term" value="F:sequence-specific DNA binding"/>
    <property type="evidence" value="ECO:0007669"/>
    <property type="project" value="InterPro"/>
</dbReference>
<dbReference type="AlphaFoldDB" id="A0A0S7WE82"/>
<dbReference type="SUPFAM" id="SSF48295">
    <property type="entry name" value="TrpR-like"/>
    <property type="match status" value="1"/>
</dbReference>
<gene>
    <name evidence="3" type="ORF">AMJ40_07475</name>
</gene>
<dbReference type="Proteomes" id="UP000051124">
    <property type="component" value="Unassembled WGS sequence"/>
</dbReference>
<feature type="domain" description="Chromosomal replication initiator DnaA C-terminal" evidence="1">
    <location>
        <begin position="233"/>
        <end position="298"/>
    </location>
</feature>
<organism evidence="3 4">
    <name type="scientific">candidate division TA06 bacterium DG_26</name>
    <dbReference type="NCBI Taxonomy" id="1703771"/>
    <lineage>
        <taxon>Bacteria</taxon>
        <taxon>Bacteria division TA06</taxon>
    </lineage>
</organism>
<dbReference type="InterPro" id="IPR010921">
    <property type="entry name" value="Trp_repressor/repl_initiator"/>
</dbReference>
<comment type="caution">
    <text evidence="3">The sequence shown here is derived from an EMBL/GenBank/DDBJ whole genome shotgun (WGS) entry which is preliminary data.</text>
</comment>
<dbReference type="Gene3D" id="1.10.1750.10">
    <property type="match status" value="1"/>
</dbReference>
<dbReference type="GO" id="GO:0005524">
    <property type="term" value="F:ATP binding"/>
    <property type="evidence" value="ECO:0007669"/>
    <property type="project" value="InterPro"/>
</dbReference>
<dbReference type="EMBL" id="LIZT01000117">
    <property type="protein sequence ID" value="KPJ48450.1"/>
    <property type="molecule type" value="Genomic_DNA"/>
</dbReference>
<dbReference type="NCBIfam" id="NF047646">
    <property type="entry name" value="REP_Tyr_transpos"/>
    <property type="match status" value="1"/>
</dbReference>
<dbReference type="InterPro" id="IPR036515">
    <property type="entry name" value="Transposase_17_sf"/>
</dbReference>
<dbReference type="InterPro" id="IPR013159">
    <property type="entry name" value="DnaA_C"/>
</dbReference>
<evidence type="ECO:0008006" key="5">
    <source>
        <dbReference type="Google" id="ProtNLM"/>
    </source>
</evidence>
<dbReference type="GO" id="GO:0006270">
    <property type="term" value="P:DNA replication initiation"/>
    <property type="evidence" value="ECO:0007669"/>
    <property type="project" value="InterPro"/>
</dbReference>
<dbReference type="SMART" id="SM01321">
    <property type="entry name" value="Y1_Tnp"/>
    <property type="match status" value="1"/>
</dbReference>
<evidence type="ECO:0000313" key="3">
    <source>
        <dbReference type="EMBL" id="KPJ48450.1"/>
    </source>
</evidence>
<dbReference type="Gene3D" id="3.30.70.1290">
    <property type="entry name" value="Transposase IS200-like"/>
    <property type="match status" value="1"/>
</dbReference>
<proteinExistence type="predicted"/>
<reference evidence="3 4" key="1">
    <citation type="journal article" date="2015" name="Microbiome">
        <title>Genomic resolution of linkages in carbon, nitrogen, and sulfur cycling among widespread estuary sediment bacteria.</title>
        <authorList>
            <person name="Baker B.J."/>
            <person name="Lazar C.S."/>
            <person name="Teske A.P."/>
            <person name="Dick G.J."/>
        </authorList>
    </citation>
    <scope>NUCLEOTIDE SEQUENCE [LARGE SCALE GENOMIC DNA]</scope>
    <source>
        <strain evidence="3">DG_26</strain>
    </source>
</reference>
<name>A0A0S7WE82_UNCT6</name>
<dbReference type="GO" id="GO:0006313">
    <property type="term" value="P:DNA transposition"/>
    <property type="evidence" value="ECO:0007669"/>
    <property type="project" value="InterPro"/>
</dbReference>